<evidence type="ECO:0000313" key="10">
    <source>
        <dbReference type="Proteomes" id="UP000590412"/>
    </source>
</evidence>
<comment type="subcellular location">
    <subcellularLocation>
        <location evidence="1">Membrane</location>
        <topology evidence="1">Multi-pass membrane protein</topology>
    </subcellularLocation>
</comment>
<reference evidence="9" key="1">
    <citation type="submission" date="2020-03" db="EMBL/GenBank/DDBJ databases">
        <title>FDA dAtabase for Regulatory Grade micrObial Sequences (FDA-ARGOS): Supporting development and validation of Infectious Disease Dx tests.</title>
        <authorList>
            <person name="Campos J."/>
            <person name="Goldberg B."/>
            <person name="Tallon L."/>
            <person name="Sadzewicz L."/>
            <person name="Vavikolanu K."/>
            <person name="Mehta A."/>
            <person name="Aluvathingal J."/>
            <person name="Nadendla S."/>
            <person name="Nandy P."/>
            <person name="Geyer C."/>
            <person name="Yan Y."/>
            <person name="Sichtig H."/>
        </authorList>
    </citation>
    <scope>NUCLEOTIDE SEQUENCE [LARGE SCALE GENOMIC DNA]</scope>
    <source>
        <strain evidence="9">FDAARGOS_652</strain>
    </source>
</reference>
<dbReference type="InterPro" id="IPR049453">
    <property type="entry name" value="Memb_transporter_dom"/>
</dbReference>
<feature type="domain" description="DUF2421" evidence="7">
    <location>
        <begin position="847"/>
        <end position="1006"/>
    </location>
</feature>
<feature type="compositionally biased region" description="Low complexity" evidence="5">
    <location>
        <begin position="414"/>
        <end position="424"/>
    </location>
</feature>
<comment type="caution">
    <text evidence="9">The sequence shown here is derived from an EMBL/GenBank/DDBJ whole genome shotgun (WGS) entry which is preliminary data.</text>
</comment>
<evidence type="ECO:0000256" key="3">
    <source>
        <dbReference type="ARBA" id="ARBA00022989"/>
    </source>
</evidence>
<feature type="region of interest" description="Disordered" evidence="5">
    <location>
        <begin position="17"/>
        <end position="48"/>
    </location>
</feature>
<dbReference type="OrthoDB" id="68611at2759"/>
<feature type="transmembrane region" description="Helical" evidence="6">
    <location>
        <begin position="180"/>
        <end position="206"/>
    </location>
</feature>
<sequence length="1015" mass="115305">MTTILKSKCSALMYGETNDSVRSSESSQLMDPMELEVASPQQDSTSNDHELYYKARSDSSTPRKLINRQNSVILANTGERVHRSITLTLPQDYDISLDSIPGYRPQSRFNQVLQTVKRMYFDEVVRSVFKCSMAYFLASLGVLDRSFDDFLGSTDSKHVIATVAVYFHPSRTKGSMNQTLLFVVISIAFSVTVSIGCRFLSAVLYVGGKDEASHILDLIISSVALGVVAFMKQKVNKQTFNTACSLACITIVSCIVKEGSASSGSIPLERIEATFKVVVTGCIISFACCYLIWPVSATKELQNTLNDSYKNYSKLLLVLTRRFVAGEQLNAKDVALIDQLKKHVKSTESYLEETRYELCLVGREAEWEYYKTLVRSTVLLARHLQALSSATRMQWNLLNNTAEEKSATETLRSFSGDDFGSSSSLPNFNSTTRTEVEETDMGSSLQLFDLFVYHLAPSIKSLVFTVRDVLNSFPLGKYIDAEFSDSTNYQHALASAIKMYRKRQDLSFEHIYNQESFTQNAEFYFKADQEEVAACCGNFATLLSQFASELLECLKLFDKHYEARSAPRSWSWLHFKRAKFTKDHTNDTSLHAALDDLREQYGLKEEEPQFNSFAERISYDIWNRLKYFKRADVQFGIRVGLGAACLSLFAFLPNTKEIFENWRLEWALTVYCIMMNKSLGGTSMTVKWRIIGTFLGAFVAFSVWTIFDANVYALAMAGILISIPSFYIILFWKQNNAFGRFILLTFNLTMLYSYSMLQKDAEDEFEGGENPIIGEIAFHRFAAVSIGIIWALTMATCFLPNSARSRLKNGLSILWLRLGVIWNSDPLEYNPETMELVGFKAEEGTNKILSECETLLKQAPVEFRLKGRFPTQTYAKLIKETSAIIDAFQNLDLLIKADPKLNSNEEYVLKYIEVERGEVEQRIFLVFYMIASAMKLGFSLPKKFASIEHAKDRMLYKLSEIRQQQDNGLELRNDDFILLYSYILVASTISEQLDKMLVDIKDLLGEISEDKFRLV</sequence>
<evidence type="ECO:0000256" key="2">
    <source>
        <dbReference type="ARBA" id="ARBA00022692"/>
    </source>
</evidence>
<evidence type="ECO:0000313" key="9">
    <source>
        <dbReference type="EMBL" id="KAF6057024.1"/>
    </source>
</evidence>
<dbReference type="AlphaFoldDB" id="A0A8X7TBM0"/>
<feature type="transmembrane region" description="Helical" evidence="6">
    <location>
        <begin position="212"/>
        <end position="231"/>
    </location>
</feature>
<feature type="transmembrane region" description="Helical" evidence="6">
    <location>
        <begin position="688"/>
        <end position="707"/>
    </location>
</feature>
<feature type="domain" description="Integral membrane bound transporter" evidence="8">
    <location>
        <begin position="657"/>
        <end position="793"/>
    </location>
</feature>
<dbReference type="Proteomes" id="UP000590412">
    <property type="component" value="Unassembled WGS sequence"/>
</dbReference>
<feature type="transmembrane region" description="Helical" evidence="6">
    <location>
        <begin position="777"/>
        <end position="799"/>
    </location>
</feature>
<organism evidence="9 10">
    <name type="scientific">Candida parapsilosis</name>
    <name type="common">Yeast</name>
    <dbReference type="NCBI Taxonomy" id="5480"/>
    <lineage>
        <taxon>Eukaryota</taxon>
        <taxon>Fungi</taxon>
        <taxon>Dikarya</taxon>
        <taxon>Ascomycota</taxon>
        <taxon>Saccharomycotina</taxon>
        <taxon>Pichiomycetes</taxon>
        <taxon>Debaryomycetaceae</taxon>
        <taxon>Candida/Lodderomyces clade</taxon>
        <taxon>Candida</taxon>
    </lineage>
</organism>
<dbReference type="Pfam" id="PF13515">
    <property type="entry name" value="FUSC_2"/>
    <property type="match status" value="1"/>
</dbReference>
<evidence type="ECO:0000256" key="5">
    <source>
        <dbReference type="SAM" id="MobiDB-lite"/>
    </source>
</evidence>
<evidence type="ECO:0000256" key="4">
    <source>
        <dbReference type="ARBA" id="ARBA00023136"/>
    </source>
</evidence>
<dbReference type="PANTHER" id="PTHR47804:SF1">
    <property type="entry name" value="DUF2421 DOMAIN-CONTAINING PROTEIN"/>
    <property type="match status" value="1"/>
</dbReference>
<proteinExistence type="predicted"/>
<feature type="transmembrane region" description="Helical" evidence="6">
    <location>
        <begin position="273"/>
        <end position="293"/>
    </location>
</feature>
<evidence type="ECO:0000259" key="8">
    <source>
        <dbReference type="Pfam" id="PF13515"/>
    </source>
</evidence>
<evidence type="ECO:0000256" key="1">
    <source>
        <dbReference type="ARBA" id="ARBA00004141"/>
    </source>
</evidence>
<feature type="region of interest" description="Disordered" evidence="5">
    <location>
        <begin position="414"/>
        <end position="435"/>
    </location>
</feature>
<gene>
    <name evidence="9" type="ORF">FOB60_001579</name>
</gene>
<keyword evidence="3 6" id="KW-1133">Transmembrane helix</keyword>
<feature type="transmembrane region" description="Helical" evidence="6">
    <location>
        <begin position="635"/>
        <end position="652"/>
    </location>
</feature>
<evidence type="ECO:0000259" key="7">
    <source>
        <dbReference type="Pfam" id="PF10334"/>
    </source>
</evidence>
<accession>A0A8X7TBM0</accession>
<dbReference type="InterPro" id="IPR052430">
    <property type="entry name" value="IVT-Associated"/>
</dbReference>
<dbReference type="EMBL" id="JABWAB010000003">
    <property type="protein sequence ID" value="KAF6057024.1"/>
    <property type="molecule type" value="Genomic_DNA"/>
</dbReference>
<dbReference type="Pfam" id="PF10334">
    <property type="entry name" value="BRE4"/>
    <property type="match status" value="1"/>
</dbReference>
<keyword evidence="2 6" id="KW-0812">Transmembrane</keyword>
<feature type="transmembrane region" description="Helical" evidence="6">
    <location>
        <begin position="713"/>
        <end position="731"/>
    </location>
</feature>
<protein>
    <submittedName>
        <fullName evidence="9">Fusaric acid resistance-like family protein</fullName>
    </submittedName>
</protein>
<keyword evidence="4 6" id="KW-0472">Membrane</keyword>
<dbReference type="InterPro" id="IPR018820">
    <property type="entry name" value="BRE4-related_DUF2421"/>
</dbReference>
<feature type="transmembrane region" description="Helical" evidence="6">
    <location>
        <begin position="738"/>
        <end position="757"/>
    </location>
</feature>
<name>A0A8X7TBM0_CANPA</name>
<dbReference type="PANTHER" id="PTHR47804">
    <property type="entry name" value="60S RIBOSOMAL PROTEIN L19"/>
    <property type="match status" value="1"/>
</dbReference>
<feature type="compositionally biased region" description="Polar residues" evidence="5">
    <location>
        <begin position="17"/>
        <end position="29"/>
    </location>
</feature>
<dbReference type="GO" id="GO:0016020">
    <property type="term" value="C:membrane"/>
    <property type="evidence" value="ECO:0007669"/>
    <property type="project" value="UniProtKB-SubCell"/>
</dbReference>
<evidence type="ECO:0000256" key="6">
    <source>
        <dbReference type="SAM" id="Phobius"/>
    </source>
</evidence>